<protein>
    <submittedName>
        <fullName evidence="1">Uncharacterized protein</fullName>
    </submittedName>
</protein>
<evidence type="ECO:0000313" key="1">
    <source>
        <dbReference type="EMBL" id="GBE88327.1"/>
    </source>
</evidence>
<dbReference type="AlphaFoldDB" id="A0A401H1L1"/>
<reference evidence="1 2" key="1">
    <citation type="journal article" date="2018" name="Sci. Rep.">
        <title>Genome sequence of the cauliflower mushroom Sparassis crispa (Hanabiratake) and its association with beneficial usage.</title>
        <authorList>
            <person name="Kiyama R."/>
            <person name="Furutani Y."/>
            <person name="Kawaguchi K."/>
            <person name="Nakanishi T."/>
        </authorList>
    </citation>
    <scope>NUCLEOTIDE SEQUENCE [LARGE SCALE GENOMIC DNA]</scope>
</reference>
<dbReference type="InParanoid" id="A0A401H1L1"/>
<sequence length="277" mass="31036">MSGPLSATPNSAGRISALRSSDHSLHASHCRAASDCSRQRLACSEGEISGLRLTSSPSESSRTNCTALQRKPYQLQPDILRYNSGIHLFAPLACKKGRVCPTSQTVASLACVAQGPHVHYFSVRNWRIPFGRSVTSTSLQCSMLEWKLKYQNDRQGRVESRTLFRRDVVQAQCVKSRKQARHLYVFNRVRPPAVVQVMPRSGAFRFILVICVFRWSSMSHPDRISPHPRQRLGNTLPHHVSGADPESLLPLTLRPPSQTRITREARLGVHPATWKNI</sequence>
<keyword evidence="2" id="KW-1185">Reference proteome</keyword>
<organism evidence="1 2">
    <name type="scientific">Sparassis crispa</name>
    <dbReference type="NCBI Taxonomy" id="139825"/>
    <lineage>
        <taxon>Eukaryota</taxon>
        <taxon>Fungi</taxon>
        <taxon>Dikarya</taxon>
        <taxon>Basidiomycota</taxon>
        <taxon>Agaricomycotina</taxon>
        <taxon>Agaricomycetes</taxon>
        <taxon>Polyporales</taxon>
        <taxon>Sparassidaceae</taxon>
        <taxon>Sparassis</taxon>
    </lineage>
</organism>
<proteinExistence type="predicted"/>
<dbReference type="GeneID" id="38785244"/>
<accession>A0A401H1L1</accession>
<gene>
    <name evidence="1" type="ORF">SCP_1301420</name>
</gene>
<dbReference type="EMBL" id="BFAD01000013">
    <property type="protein sequence ID" value="GBE88327.1"/>
    <property type="molecule type" value="Genomic_DNA"/>
</dbReference>
<dbReference type="RefSeq" id="XP_027619240.1">
    <property type="nucleotide sequence ID" value="XM_027763439.1"/>
</dbReference>
<evidence type="ECO:0000313" key="2">
    <source>
        <dbReference type="Proteomes" id="UP000287166"/>
    </source>
</evidence>
<dbReference type="Proteomes" id="UP000287166">
    <property type="component" value="Unassembled WGS sequence"/>
</dbReference>
<comment type="caution">
    <text evidence="1">The sequence shown here is derived from an EMBL/GenBank/DDBJ whole genome shotgun (WGS) entry which is preliminary data.</text>
</comment>
<name>A0A401H1L1_9APHY</name>